<evidence type="ECO:0008006" key="4">
    <source>
        <dbReference type="Google" id="ProtNLM"/>
    </source>
</evidence>
<accession>A0ABV8PUW2</accession>
<keyword evidence="1" id="KW-0732">Signal</keyword>
<evidence type="ECO:0000256" key="1">
    <source>
        <dbReference type="SAM" id="SignalP"/>
    </source>
</evidence>
<proteinExistence type="predicted"/>
<sequence length="348" mass="39782">MISFKKVLLAAILLVSSVQLFAQKAEGAGAYMTSVTNAQGEMNKKYMAYVSAAAHGKRLRKVEKLRQAAIESITQSKYNTIGLPLFKGDNSLRQKSIDYINFCYKIFNEDYAHIVNMEEISEQSFDEMQAYLLLQEKTSEKLQEANDNIDKAYKDFAAKYEVQIVEGEKSELSQKMEVASKLNHYFNQMYLVFFKCNWQDGKLTEALNAKKLNDAEQSRNALIKYATEGLAAMDTMKSFMGDPSLAVACKQALQFYKKNAEVELPKQLDFYLKQENFDKMKKAFEAKAPSDRKKEDVDAYNKGVKDINAAVNAFNQSINTSNNNRSQVLQNWESTQKAFFDTHMPYYK</sequence>
<organism evidence="2 3">
    <name type="scientific">Parasediminibacterium paludis</name>
    <dbReference type="NCBI Taxonomy" id="908966"/>
    <lineage>
        <taxon>Bacteria</taxon>
        <taxon>Pseudomonadati</taxon>
        <taxon>Bacteroidota</taxon>
        <taxon>Chitinophagia</taxon>
        <taxon>Chitinophagales</taxon>
        <taxon>Chitinophagaceae</taxon>
        <taxon>Parasediminibacterium</taxon>
    </lineage>
</organism>
<feature type="chain" id="PRO_5047342387" description="DUF3829 domain-containing protein" evidence="1">
    <location>
        <begin position="23"/>
        <end position="348"/>
    </location>
</feature>
<protein>
    <recommendedName>
        <fullName evidence="4">DUF3829 domain-containing protein</fullName>
    </recommendedName>
</protein>
<comment type="caution">
    <text evidence="2">The sequence shown here is derived from an EMBL/GenBank/DDBJ whole genome shotgun (WGS) entry which is preliminary data.</text>
</comment>
<feature type="signal peptide" evidence="1">
    <location>
        <begin position="1"/>
        <end position="22"/>
    </location>
</feature>
<keyword evidence="3" id="KW-1185">Reference proteome</keyword>
<evidence type="ECO:0000313" key="2">
    <source>
        <dbReference type="EMBL" id="MFC4231678.1"/>
    </source>
</evidence>
<dbReference type="EMBL" id="JBHSDC010000012">
    <property type="protein sequence ID" value="MFC4231678.1"/>
    <property type="molecule type" value="Genomic_DNA"/>
</dbReference>
<name>A0ABV8PUW2_9BACT</name>
<reference evidence="3" key="1">
    <citation type="journal article" date="2019" name="Int. J. Syst. Evol. Microbiol.">
        <title>The Global Catalogue of Microorganisms (GCM) 10K type strain sequencing project: providing services to taxonomists for standard genome sequencing and annotation.</title>
        <authorList>
            <consortium name="The Broad Institute Genomics Platform"/>
            <consortium name="The Broad Institute Genome Sequencing Center for Infectious Disease"/>
            <person name="Wu L."/>
            <person name="Ma J."/>
        </authorList>
    </citation>
    <scope>NUCLEOTIDE SEQUENCE [LARGE SCALE GENOMIC DNA]</scope>
    <source>
        <strain evidence="3">CECT 8010</strain>
    </source>
</reference>
<dbReference type="RefSeq" id="WP_379013241.1">
    <property type="nucleotide sequence ID" value="NZ_JBHSDC010000012.1"/>
</dbReference>
<dbReference type="Proteomes" id="UP001595906">
    <property type="component" value="Unassembled WGS sequence"/>
</dbReference>
<evidence type="ECO:0000313" key="3">
    <source>
        <dbReference type="Proteomes" id="UP001595906"/>
    </source>
</evidence>
<gene>
    <name evidence="2" type="ORF">ACFOW1_07240</name>
</gene>